<evidence type="ECO:0000313" key="3">
    <source>
        <dbReference type="Proteomes" id="UP000004995"/>
    </source>
</evidence>
<accession>K3YKS0</accession>
<reference evidence="2" key="2">
    <citation type="submission" date="2018-08" db="UniProtKB">
        <authorList>
            <consortium name="EnsemblPlants"/>
        </authorList>
    </citation>
    <scope>IDENTIFICATION</scope>
    <source>
        <strain evidence="2">Yugu1</strain>
    </source>
</reference>
<dbReference type="HOGENOM" id="CLU_3127846_0_0_1"/>
<reference evidence="3" key="1">
    <citation type="journal article" date="2012" name="Nat. Biotechnol.">
        <title>Reference genome sequence of the model plant Setaria.</title>
        <authorList>
            <person name="Bennetzen J.L."/>
            <person name="Schmutz J."/>
            <person name="Wang H."/>
            <person name="Percifield R."/>
            <person name="Hawkins J."/>
            <person name="Pontaroli A.C."/>
            <person name="Estep M."/>
            <person name="Feng L."/>
            <person name="Vaughn J.N."/>
            <person name="Grimwood J."/>
            <person name="Jenkins J."/>
            <person name="Barry K."/>
            <person name="Lindquist E."/>
            <person name="Hellsten U."/>
            <person name="Deshpande S."/>
            <person name="Wang X."/>
            <person name="Wu X."/>
            <person name="Mitros T."/>
            <person name="Triplett J."/>
            <person name="Yang X."/>
            <person name="Ye C.Y."/>
            <person name="Mauro-Herrera M."/>
            <person name="Wang L."/>
            <person name="Li P."/>
            <person name="Sharma M."/>
            <person name="Sharma R."/>
            <person name="Ronald P.C."/>
            <person name="Panaud O."/>
            <person name="Kellogg E.A."/>
            <person name="Brutnell T.P."/>
            <person name="Doust A.N."/>
            <person name="Tuskan G.A."/>
            <person name="Rokhsar D."/>
            <person name="Devos K.M."/>
        </authorList>
    </citation>
    <scope>NUCLEOTIDE SEQUENCE [LARGE SCALE GENOMIC DNA]</scope>
    <source>
        <strain evidence="3">cv. Yugu1</strain>
    </source>
</reference>
<dbReference type="Gramene" id="KQL01525">
    <property type="protein sequence ID" value="KQL01525"/>
    <property type="gene ID" value="SETIT_014839mg"/>
</dbReference>
<protein>
    <submittedName>
        <fullName evidence="2">Uncharacterized protein</fullName>
    </submittedName>
</protein>
<proteinExistence type="predicted"/>
<evidence type="ECO:0000313" key="2">
    <source>
        <dbReference type="EnsemblPlants" id="KQL01525"/>
    </source>
</evidence>
<dbReference type="Proteomes" id="UP000004995">
    <property type="component" value="Unassembled WGS sequence"/>
</dbReference>
<dbReference type="InParanoid" id="K3YKS0"/>
<organism evidence="2 3">
    <name type="scientific">Setaria italica</name>
    <name type="common">Foxtail millet</name>
    <name type="synonym">Panicum italicum</name>
    <dbReference type="NCBI Taxonomy" id="4555"/>
    <lineage>
        <taxon>Eukaryota</taxon>
        <taxon>Viridiplantae</taxon>
        <taxon>Streptophyta</taxon>
        <taxon>Embryophyta</taxon>
        <taxon>Tracheophyta</taxon>
        <taxon>Spermatophyta</taxon>
        <taxon>Magnoliopsida</taxon>
        <taxon>Liliopsida</taxon>
        <taxon>Poales</taxon>
        <taxon>Poaceae</taxon>
        <taxon>PACMAD clade</taxon>
        <taxon>Panicoideae</taxon>
        <taxon>Panicodae</taxon>
        <taxon>Paniceae</taxon>
        <taxon>Cenchrinae</taxon>
        <taxon>Setaria</taxon>
    </lineage>
</organism>
<dbReference type="EnsemblPlants" id="KQL01525">
    <property type="protein sequence ID" value="KQL01525"/>
    <property type="gene ID" value="SETIT_014839mg"/>
</dbReference>
<dbReference type="EMBL" id="AGNK02003753">
    <property type="status" value="NOT_ANNOTATED_CDS"/>
    <property type="molecule type" value="Genomic_DNA"/>
</dbReference>
<evidence type="ECO:0000256" key="1">
    <source>
        <dbReference type="SAM" id="MobiDB-lite"/>
    </source>
</evidence>
<dbReference type="AlphaFoldDB" id="K3YKS0"/>
<sequence length="50" mass="5726">MPLESEALPQQQGQKRSKNRRDRRIETRIESIDLPCKVHGKSINHSSAEA</sequence>
<name>K3YKS0_SETIT</name>
<keyword evidence="3" id="KW-1185">Reference proteome</keyword>
<feature type="region of interest" description="Disordered" evidence="1">
    <location>
        <begin position="1"/>
        <end position="33"/>
    </location>
</feature>